<dbReference type="InterPro" id="IPR001841">
    <property type="entry name" value="Znf_RING"/>
</dbReference>
<keyword evidence="12 15" id="KW-0472">Membrane</keyword>
<dbReference type="PANTHER" id="PTHR12888">
    <property type="entry name" value="PEROXISOME ASSEMBLY PROTEIN 12 PEROXIN-12"/>
    <property type="match status" value="1"/>
</dbReference>
<keyword evidence="7" id="KW-0479">Metal-binding</keyword>
<dbReference type="GO" id="GO:0016558">
    <property type="term" value="P:protein import into peroxisome matrix"/>
    <property type="evidence" value="ECO:0007669"/>
    <property type="project" value="UniProtKB-UniRule"/>
</dbReference>
<evidence type="ECO:0000256" key="14">
    <source>
        <dbReference type="ARBA" id="ARBA00029692"/>
    </source>
</evidence>
<comment type="similarity">
    <text evidence="3 15">Belongs to the pex2/pex10/pex12 family.</text>
</comment>
<evidence type="ECO:0000256" key="8">
    <source>
        <dbReference type="ARBA" id="ARBA00022771"/>
    </source>
</evidence>
<dbReference type="Proteomes" id="UP000887566">
    <property type="component" value="Unplaced"/>
</dbReference>
<evidence type="ECO:0000256" key="12">
    <source>
        <dbReference type="ARBA" id="ARBA00023136"/>
    </source>
</evidence>
<dbReference type="GO" id="GO:1990429">
    <property type="term" value="C:peroxisomal importomer complex"/>
    <property type="evidence" value="ECO:0007669"/>
    <property type="project" value="TreeGrafter"/>
</dbReference>
<dbReference type="GO" id="GO:0005778">
    <property type="term" value="C:peroxisomal membrane"/>
    <property type="evidence" value="ECO:0007669"/>
    <property type="project" value="UniProtKB-SubCell"/>
</dbReference>
<evidence type="ECO:0000256" key="4">
    <source>
        <dbReference type="ARBA" id="ARBA00018980"/>
    </source>
</evidence>
<keyword evidence="6" id="KW-0812">Transmembrane</keyword>
<evidence type="ECO:0000256" key="6">
    <source>
        <dbReference type="ARBA" id="ARBA00022692"/>
    </source>
</evidence>
<dbReference type="GO" id="GO:0004842">
    <property type="term" value="F:ubiquitin-protein transferase activity"/>
    <property type="evidence" value="ECO:0007669"/>
    <property type="project" value="TreeGrafter"/>
</dbReference>
<organism evidence="18 19">
    <name type="scientific">Plectus sambesii</name>
    <dbReference type="NCBI Taxonomy" id="2011161"/>
    <lineage>
        <taxon>Eukaryota</taxon>
        <taxon>Metazoa</taxon>
        <taxon>Ecdysozoa</taxon>
        <taxon>Nematoda</taxon>
        <taxon>Chromadorea</taxon>
        <taxon>Plectida</taxon>
        <taxon>Plectina</taxon>
        <taxon>Plectoidea</taxon>
        <taxon>Plectidae</taxon>
        <taxon>Plectus</taxon>
    </lineage>
</organism>
<dbReference type="PROSITE" id="PS50089">
    <property type="entry name" value="ZF_RING_2"/>
    <property type="match status" value="1"/>
</dbReference>
<name>A0A914WE50_9BILA</name>
<dbReference type="InterPro" id="IPR006845">
    <property type="entry name" value="Pex_N"/>
</dbReference>
<dbReference type="PIRSF" id="PIRSF038074">
    <property type="entry name" value="Peroxisome_assembly_p12"/>
    <property type="match status" value="1"/>
</dbReference>
<evidence type="ECO:0000256" key="2">
    <source>
        <dbReference type="ARBA" id="ARBA00004906"/>
    </source>
</evidence>
<evidence type="ECO:0000313" key="19">
    <source>
        <dbReference type="WBParaSite" id="PSAMB.scaffold390size53574.g5447.t1"/>
    </source>
</evidence>
<keyword evidence="8 16" id="KW-0863">Zinc-finger</keyword>
<dbReference type="Pfam" id="PF13923">
    <property type="entry name" value="zf-C3HC4_2"/>
    <property type="match status" value="1"/>
</dbReference>
<evidence type="ECO:0000256" key="10">
    <source>
        <dbReference type="ARBA" id="ARBA00022927"/>
    </source>
</evidence>
<keyword evidence="10" id="KW-0653">Protein transport</keyword>
<evidence type="ECO:0000256" key="15">
    <source>
        <dbReference type="PIRNR" id="PIRNR038074"/>
    </source>
</evidence>
<dbReference type="FunFam" id="3.30.40.10:FF:000634">
    <property type="entry name" value="Peroxisome assembly protein 12"/>
    <property type="match status" value="1"/>
</dbReference>
<keyword evidence="18" id="KW-1185">Reference proteome</keyword>
<reference evidence="19" key="1">
    <citation type="submission" date="2022-11" db="UniProtKB">
        <authorList>
            <consortium name="WormBaseParasite"/>
        </authorList>
    </citation>
    <scope>IDENTIFICATION</scope>
</reference>
<evidence type="ECO:0000256" key="13">
    <source>
        <dbReference type="ARBA" id="ARBA00023140"/>
    </source>
</evidence>
<comment type="pathway">
    <text evidence="2">Protein modification; protein ubiquitination.</text>
</comment>
<dbReference type="InterPro" id="IPR013083">
    <property type="entry name" value="Znf_RING/FYVE/PHD"/>
</dbReference>
<comment type="function">
    <text evidence="15">Component of a retrotranslocation channel required for peroxisome organization by mediating export of the PEX5 receptor from peroxisomes to the cytosol, thereby promoting PEX5 recycling.</text>
</comment>
<dbReference type="InterPro" id="IPR017375">
    <property type="entry name" value="PEX12"/>
</dbReference>
<comment type="subcellular location">
    <subcellularLocation>
        <location evidence="1">Peroxisome membrane</location>
        <topology evidence="1">Multi-pass membrane protein</topology>
    </subcellularLocation>
</comment>
<keyword evidence="5" id="KW-0813">Transport</keyword>
<evidence type="ECO:0000256" key="7">
    <source>
        <dbReference type="ARBA" id="ARBA00022723"/>
    </source>
</evidence>
<dbReference type="CDD" id="cd16451">
    <property type="entry name" value="mRING_PEX12"/>
    <property type="match status" value="1"/>
</dbReference>
<evidence type="ECO:0000256" key="5">
    <source>
        <dbReference type="ARBA" id="ARBA00022448"/>
    </source>
</evidence>
<accession>A0A914WE50</accession>
<dbReference type="Pfam" id="PF04757">
    <property type="entry name" value="Pex2_Pex12"/>
    <property type="match status" value="1"/>
</dbReference>
<evidence type="ECO:0000256" key="16">
    <source>
        <dbReference type="PROSITE-ProRule" id="PRU00175"/>
    </source>
</evidence>
<evidence type="ECO:0000256" key="1">
    <source>
        <dbReference type="ARBA" id="ARBA00004585"/>
    </source>
</evidence>
<dbReference type="SMART" id="SM00184">
    <property type="entry name" value="RING"/>
    <property type="match status" value="1"/>
</dbReference>
<dbReference type="GO" id="GO:0006513">
    <property type="term" value="P:protein monoubiquitination"/>
    <property type="evidence" value="ECO:0007669"/>
    <property type="project" value="TreeGrafter"/>
</dbReference>
<evidence type="ECO:0000313" key="18">
    <source>
        <dbReference type="Proteomes" id="UP000887566"/>
    </source>
</evidence>
<dbReference type="Gene3D" id="3.30.40.10">
    <property type="entry name" value="Zinc/RING finger domain, C3HC4 (zinc finger)"/>
    <property type="match status" value="1"/>
</dbReference>
<dbReference type="GO" id="GO:0008270">
    <property type="term" value="F:zinc ion binding"/>
    <property type="evidence" value="ECO:0007669"/>
    <property type="project" value="UniProtKB-KW"/>
</dbReference>
<proteinExistence type="inferred from homology"/>
<protein>
    <recommendedName>
        <fullName evidence="4 15">Peroxisome assembly protein 12</fullName>
    </recommendedName>
    <alternativeName>
        <fullName evidence="14 15">Peroxin-12</fullName>
    </alternativeName>
</protein>
<evidence type="ECO:0000256" key="3">
    <source>
        <dbReference type="ARBA" id="ARBA00008704"/>
    </source>
</evidence>
<keyword evidence="13 15" id="KW-0576">Peroxisome</keyword>
<dbReference type="PANTHER" id="PTHR12888:SF0">
    <property type="entry name" value="PEROXISOME ASSEMBLY PROTEIN 12"/>
    <property type="match status" value="1"/>
</dbReference>
<dbReference type="WBParaSite" id="PSAMB.scaffold390size53574.g5447.t1">
    <property type="protein sequence ID" value="PSAMB.scaffold390size53574.g5447.t1"/>
    <property type="gene ID" value="PSAMB.scaffold390size53574.g5447"/>
</dbReference>
<evidence type="ECO:0000256" key="9">
    <source>
        <dbReference type="ARBA" id="ARBA00022833"/>
    </source>
</evidence>
<dbReference type="SUPFAM" id="SSF57850">
    <property type="entry name" value="RING/U-box"/>
    <property type="match status" value="1"/>
</dbReference>
<sequence>MANQSAVRGAHLASERVTVGQQPSIFDVLSQESLMSTLKPAFRHLVKYLASAYPGRFQKVHQFYDEVFAGFELLLQNYCLKNCGASFAENFYNMKRVVPATGKSPTDGWARVRSLIFLVAVPYLREKLDNLYDRLTLQAEVMGNQPPKTARDKLCKAFLAAYPWIKSALDFWTFALQFLYLISKSEVHSPFLKFAGVRLETLTPEDLARMGKQIEPLGPDAGMTLRIWRLLTGLPTVMFSGFSKVLGFGLFFLQFLDFWYSNEQTQKLNLGALPSPPAPQLMCREDQVHAMEPNKCPLCKNNRKNDTVLSVSGYVFCYSCIVRYVQAENKCPVTKIPAGPEHLIRIFSQVPKSS</sequence>
<feature type="domain" description="RING-type" evidence="17">
    <location>
        <begin position="296"/>
        <end position="335"/>
    </location>
</feature>
<keyword evidence="11" id="KW-1133">Transmembrane helix</keyword>
<keyword evidence="9" id="KW-0862">Zinc</keyword>
<dbReference type="AlphaFoldDB" id="A0A914WE50"/>
<evidence type="ECO:0000259" key="17">
    <source>
        <dbReference type="PROSITE" id="PS50089"/>
    </source>
</evidence>
<evidence type="ECO:0000256" key="11">
    <source>
        <dbReference type="ARBA" id="ARBA00022989"/>
    </source>
</evidence>